<proteinExistence type="inferred from homology"/>
<dbReference type="Gene3D" id="3.40.190.10">
    <property type="entry name" value="Periplasmic binding protein-like II"/>
    <property type="match status" value="1"/>
</dbReference>
<dbReference type="PIRSF" id="PIRSF017082">
    <property type="entry name" value="YflP"/>
    <property type="match status" value="1"/>
</dbReference>
<feature type="chain" id="PRO_5032616075" evidence="2">
    <location>
        <begin position="21"/>
        <end position="317"/>
    </location>
</feature>
<evidence type="ECO:0000256" key="2">
    <source>
        <dbReference type="SAM" id="SignalP"/>
    </source>
</evidence>
<gene>
    <name evidence="3" type="ORF">HNR50_001734</name>
</gene>
<feature type="signal peptide" evidence="2">
    <location>
        <begin position="1"/>
        <end position="20"/>
    </location>
</feature>
<accession>A0A841R8D5</accession>
<dbReference type="InterPro" id="IPR042100">
    <property type="entry name" value="Bug_dom1"/>
</dbReference>
<dbReference type="PANTHER" id="PTHR42928">
    <property type="entry name" value="TRICARBOXYLATE-BINDING PROTEIN"/>
    <property type="match status" value="1"/>
</dbReference>
<comment type="caution">
    <text evidence="3">The sequence shown here is derived from an EMBL/GenBank/DDBJ whole genome shotgun (WGS) entry which is preliminary data.</text>
</comment>
<dbReference type="Proteomes" id="UP000587760">
    <property type="component" value="Unassembled WGS sequence"/>
</dbReference>
<protein>
    <submittedName>
        <fullName evidence="3">Putative tricarboxylic transport membrane protein</fullName>
    </submittedName>
</protein>
<keyword evidence="4" id="KW-1185">Reference proteome</keyword>
<evidence type="ECO:0000256" key="1">
    <source>
        <dbReference type="ARBA" id="ARBA00006987"/>
    </source>
</evidence>
<dbReference type="RefSeq" id="WP_184745886.1">
    <property type="nucleotide sequence ID" value="NZ_JACHGJ010000002.1"/>
</dbReference>
<name>A0A841R8D5_9SPIO</name>
<dbReference type="InterPro" id="IPR005064">
    <property type="entry name" value="BUG"/>
</dbReference>
<sequence length="317" mass="34320">MKKILTALLMTALVSGFAFAEGKQDSPEASGPWTPQKVVEWVVTSSAGGGSSIFTQTITEIIKNEGLVDQNIVINYKTDGGGAVGRRMVSTMKNEAHTLLTFNSGDLQPMVQMEGGDLDGLTPLAVMALDGQIILVNKNSEYKTINDIINALKNGKRMIMGGSKSDDEAIYNAMKKEVGGDMEYLRSDSTGEALTQLLGGHVDMAIAKPAASFDLVKSGELLPVVAAGGSRFADPFDAPTFKELGYDIEFEIYRGIVGPADMPAAAVEFWTEVFRKVSQSDSWKNDYISKFLLVSNFKGGDEARAYMQKFEDMYTGN</sequence>
<evidence type="ECO:0000313" key="3">
    <source>
        <dbReference type="EMBL" id="MBB6480076.1"/>
    </source>
</evidence>
<dbReference type="Gene3D" id="3.40.190.150">
    <property type="entry name" value="Bordetella uptake gene, domain 1"/>
    <property type="match status" value="1"/>
</dbReference>
<keyword evidence="2" id="KW-0732">Signal</keyword>
<evidence type="ECO:0000313" key="4">
    <source>
        <dbReference type="Proteomes" id="UP000587760"/>
    </source>
</evidence>
<dbReference type="AlphaFoldDB" id="A0A841R8D5"/>
<dbReference type="SUPFAM" id="SSF53850">
    <property type="entry name" value="Periplasmic binding protein-like II"/>
    <property type="match status" value="1"/>
</dbReference>
<organism evidence="3 4">
    <name type="scientific">Spirochaeta isovalerica</name>
    <dbReference type="NCBI Taxonomy" id="150"/>
    <lineage>
        <taxon>Bacteria</taxon>
        <taxon>Pseudomonadati</taxon>
        <taxon>Spirochaetota</taxon>
        <taxon>Spirochaetia</taxon>
        <taxon>Spirochaetales</taxon>
        <taxon>Spirochaetaceae</taxon>
        <taxon>Spirochaeta</taxon>
    </lineage>
</organism>
<dbReference type="PANTHER" id="PTHR42928:SF1">
    <property type="entry name" value="BLR4371 PROTEIN"/>
    <property type="match status" value="1"/>
</dbReference>
<dbReference type="CDD" id="cd07012">
    <property type="entry name" value="PBP2_Bug_TTT"/>
    <property type="match status" value="1"/>
</dbReference>
<comment type="similarity">
    <text evidence="1">Belongs to the UPF0065 (bug) family.</text>
</comment>
<dbReference type="Pfam" id="PF03401">
    <property type="entry name" value="TctC"/>
    <property type="match status" value="1"/>
</dbReference>
<reference evidence="3 4" key="1">
    <citation type="submission" date="2020-08" db="EMBL/GenBank/DDBJ databases">
        <title>Genomic Encyclopedia of Type Strains, Phase IV (KMG-IV): sequencing the most valuable type-strain genomes for metagenomic binning, comparative biology and taxonomic classification.</title>
        <authorList>
            <person name="Goeker M."/>
        </authorList>
    </citation>
    <scope>NUCLEOTIDE SEQUENCE [LARGE SCALE GENOMIC DNA]</scope>
    <source>
        <strain evidence="3 4">DSM 2461</strain>
    </source>
</reference>
<dbReference type="EMBL" id="JACHGJ010000002">
    <property type="protein sequence ID" value="MBB6480076.1"/>
    <property type="molecule type" value="Genomic_DNA"/>
</dbReference>